<dbReference type="RefSeq" id="WP_011808071.1">
    <property type="nucleotide sequence ID" value="NC_008786.1"/>
</dbReference>
<evidence type="ECO:0000313" key="1">
    <source>
        <dbReference type="EMBL" id="ABM56052.1"/>
    </source>
</evidence>
<dbReference type="KEGG" id="vei:Veis_0261"/>
<organism evidence="1 2">
    <name type="scientific">Verminephrobacter eiseniae (strain EF01-2)</name>
    <dbReference type="NCBI Taxonomy" id="391735"/>
    <lineage>
        <taxon>Bacteria</taxon>
        <taxon>Pseudomonadati</taxon>
        <taxon>Pseudomonadota</taxon>
        <taxon>Betaproteobacteria</taxon>
        <taxon>Burkholderiales</taxon>
        <taxon>Comamonadaceae</taxon>
        <taxon>Verminephrobacter</taxon>
    </lineage>
</organism>
<dbReference type="EMBL" id="CP000542">
    <property type="protein sequence ID" value="ABM56052.1"/>
    <property type="molecule type" value="Genomic_DNA"/>
</dbReference>
<dbReference type="AlphaFoldDB" id="A1WEJ5"/>
<keyword evidence="2" id="KW-1185">Reference proteome</keyword>
<name>A1WEJ5_VEREI</name>
<dbReference type="HOGENOM" id="CLU_801545_0_0_4"/>
<dbReference type="eggNOG" id="COG4848">
    <property type="taxonomic scope" value="Bacteria"/>
</dbReference>
<reference evidence="2" key="1">
    <citation type="submission" date="2006-12" db="EMBL/GenBank/DDBJ databases">
        <title>Complete sequence of chromosome 1 of Verminephrobacter eiseniae EF01-2.</title>
        <authorList>
            <person name="Copeland A."/>
            <person name="Lucas S."/>
            <person name="Lapidus A."/>
            <person name="Barry K."/>
            <person name="Detter J.C."/>
            <person name="Glavina del Rio T."/>
            <person name="Dalin E."/>
            <person name="Tice H."/>
            <person name="Pitluck S."/>
            <person name="Chertkov O."/>
            <person name="Brettin T."/>
            <person name="Bruce D."/>
            <person name="Han C."/>
            <person name="Tapia R."/>
            <person name="Gilna P."/>
            <person name="Schmutz J."/>
            <person name="Larimer F."/>
            <person name="Land M."/>
            <person name="Hauser L."/>
            <person name="Kyrpides N."/>
            <person name="Kim E."/>
            <person name="Stahl D."/>
            <person name="Richardson P."/>
        </authorList>
    </citation>
    <scope>NUCLEOTIDE SEQUENCE [LARGE SCALE GENOMIC DNA]</scope>
    <source>
        <strain evidence="2">EF01-2</strain>
    </source>
</reference>
<gene>
    <name evidence="1" type="ordered locus">Veis_0261</name>
</gene>
<sequence>MIASLFNFFIKKIIRTEPPKQTRQPELMVFKYEGRNYAVVKSKAVGGSTNGVPDDTVQKLTMDKDGVRQMSSEWIENNLRIMVNDGEISKEAMQEIMAGLQDGATKRIYAQTDANGTTYHVIEDVMKEGKPDPKDACVSNVAWKPGDFDKPRSGPPEVEPPTLALRRKQLVPRIKHVNFRKALQERGLPEEHLPATTPLCGELLVSYAFDLPEQFVMVSPRQLKQAGIAVSEMPALALDNLARSMPEPQQSRLNGCIAINTGGDLEATLLLLDAFWEQMQASLGGEIVAVVPRRNRLLLCAGNDAQALEQLDRQARVFFAEEQDAHALSLQKMVRRNGRWQLFGAH</sequence>
<protein>
    <recommendedName>
        <fullName evidence="3">DUF1444 family protein</fullName>
    </recommendedName>
</protein>
<accession>A1WEJ5</accession>
<evidence type="ECO:0008006" key="3">
    <source>
        <dbReference type="Google" id="ProtNLM"/>
    </source>
</evidence>
<evidence type="ECO:0000313" key="2">
    <source>
        <dbReference type="Proteomes" id="UP000000374"/>
    </source>
</evidence>
<dbReference type="STRING" id="391735.Veis_0261"/>
<dbReference type="GeneID" id="76463889"/>
<dbReference type="Proteomes" id="UP000000374">
    <property type="component" value="Chromosome"/>
</dbReference>
<proteinExistence type="predicted"/>